<reference evidence="2 3" key="1">
    <citation type="submission" date="2024-08" db="EMBL/GenBank/DDBJ databases">
        <authorList>
            <person name="Cucini C."/>
            <person name="Frati F."/>
        </authorList>
    </citation>
    <scope>NUCLEOTIDE SEQUENCE [LARGE SCALE GENOMIC DNA]</scope>
</reference>
<feature type="compositionally biased region" description="Basic and acidic residues" evidence="1">
    <location>
        <begin position="186"/>
        <end position="203"/>
    </location>
</feature>
<gene>
    <name evidence="2" type="ORF">ODALV1_LOCUS19108</name>
</gene>
<name>A0ABP1R647_9HEXA</name>
<evidence type="ECO:0000313" key="2">
    <source>
        <dbReference type="EMBL" id="CAL8120848.1"/>
    </source>
</evidence>
<dbReference type="EMBL" id="CAXLJM020000064">
    <property type="protein sequence ID" value="CAL8120848.1"/>
    <property type="molecule type" value="Genomic_DNA"/>
</dbReference>
<proteinExistence type="predicted"/>
<accession>A0ABP1R647</accession>
<comment type="caution">
    <text evidence="2">The sequence shown here is derived from an EMBL/GenBank/DDBJ whole genome shotgun (WGS) entry which is preliminary data.</text>
</comment>
<evidence type="ECO:0000313" key="3">
    <source>
        <dbReference type="Proteomes" id="UP001642540"/>
    </source>
</evidence>
<feature type="region of interest" description="Disordered" evidence="1">
    <location>
        <begin position="1"/>
        <end position="248"/>
    </location>
</feature>
<sequence length="345" mass="38072">MGDRGVNRNDDHHAKKDPDAKERESSGKEASHVTTEKEKNHARKGAEKKLDATKGVGYTAQDVNKPATISKAPGHGLYGDGKSGGTTKATHYGVRYGARRPDDVKKAAHVPKYKNSQPRNANRAGMAKKEIDVGTNTGGASLPKGVDPKTSTVGNIAKELNKGLDNRPENSGAGTTQETDTEDKELETREAASDSHLDIKFEEIWDQEDQSTTSLKVIEESAESISDLPQDEARGDTSCENSQDNKGGIHAFSSEEIVILLNDVQEQVMETIPLPINHEEAMRKVKLELMKKLMLEGDEKPDDFVVLYKNSDPMWPSKEELKKQEKIEKLKFREDGCLLGRCLHQ</sequence>
<feature type="compositionally biased region" description="Basic and acidic residues" evidence="1">
    <location>
        <begin position="1"/>
        <end position="52"/>
    </location>
</feature>
<feature type="compositionally biased region" description="Basic and acidic residues" evidence="1">
    <location>
        <begin position="159"/>
        <end position="168"/>
    </location>
</feature>
<dbReference type="Proteomes" id="UP001642540">
    <property type="component" value="Unassembled WGS sequence"/>
</dbReference>
<organism evidence="2 3">
    <name type="scientific">Orchesella dallaii</name>
    <dbReference type="NCBI Taxonomy" id="48710"/>
    <lineage>
        <taxon>Eukaryota</taxon>
        <taxon>Metazoa</taxon>
        <taxon>Ecdysozoa</taxon>
        <taxon>Arthropoda</taxon>
        <taxon>Hexapoda</taxon>
        <taxon>Collembola</taxon>
        <taxon>Entomobryomorpha</taxon>
        <taxon>Entomobryoidea</taxon>
        <taxon>Orchesellidae</taxon>
        <taxon>Orchesellinae</taxon>
        <taxon>Orchesella</taxon>
    </lineage>
</organism>
<keyword evidence="3" id="KW-1185">Reference proteome</keyword>
<evidence type="ECO:0000256" key="1">
    <source>
        <dbReference type="SAM" id="MobiDB-lite"/>
    </source>
</evidence>
<protein>
    <submittedName>
        <fullName evidence="2">Uncharacterized protein</fullName>
    </submittedName>
</protein>